<name>A0AAV2R1X1_MEGNR</name>
<organism evidence="1 2">
    <name type="scientific">Meganyctiphanes norvegica</name>
    <name type="common">Northern krill</name>
    <name type="synonym">Thysanopoda norvegica</name>
    <dbReference type="NCBI Taxonomy" id="48144"/>
    <lineage>
        <taxon>Eukaryota</taxon>
        <taxon>Metazoa</taxon>
        <taxon>Ecdysozoa</taxon>
        <taxon>Arthropoda</taxon>
        <taxon>Crustacea</taxon>
        <taxon>Multicrustacea</taxon>
        <taxon>Malacostraca</taxon>
        <taxon>Eumalacostraca</taxon>
        <taxon>Eucarida</taxon>
        <taxon>Euphausiacea</taxon>
        <taxon>Euphausiidae</taxon>
        <taxon>Meganyctiphanes</taxon>
    </lineage>
</organism>
<protein>
    <recommendedName>
        <fullName evidence="3">Gag protein</fullName>
    </recommendedName>
</protein>
<reference evidence="1 2" key="1">
    <citation type="submission" date="2024-05" db="EMBL/GenBank/DDBJ databases">
        <authorList>
            <person name="Wallberg A."/>
        </authorList>
    </citation>
    <scope>NUCLEOTIDE SEQUENCE [LARGE SCALE GENOMIC DNA]</scope>
</reference>
<dbReference type="Proteomes" id="UP001497623">
    <property type="component" value="Unassembled WGS sequence"/>
</dbReference>
<sequence>MSDSDREDQQESYSFLGFGDLFITLAQEHEDNIIQAFRRYSVLQDIDDPGQDNQCIVSSTPLVTPTGTPARTPHVTPIKVPNESQRSSLRTEIFQTGNLDGKKSEPSLTSEISLTINTLAVKAASSLPDIHLSGQTTTNITAMSYQSFDRSLRMYNKLEKEVQKSVVDLEAAIQNDRGKYEVRKLIDIIEVDREALKEAGDKVSDYEFSNINPTFQEEEWQTSWSKVDRRARAIVKTGKEYCLDKVGNAAPTANPGVKYEKLQVEPFEGDPMVWSFWQENAKKVISGLGLTEQRFWLKQKIRGDAKDFIGQYDLENLDIEGIFDRLNRRFGQPHMKVKKVALANKNMVILDESASMADIDKFWNKYMNIAGECAGLGLTAQSLTIILAMLHLPPRFRERLESKMREFKEDYKFTRADTMTPYSLVREEMLSLYPEQNQKHSFAASPVMASSPGDIISGEPGYITAGRQQNQNRPSWGGNRGRVQPRQLKCTYCNGSHEARYCQQYDTPEKRRDRLVALDRCRACMMLLTIHQDECNPNAYCSYHPRERHFWHLCDGPQFTHPGRQTAPSEQA</sequence>
<comment type="caution">
    <text evidence="1">The sequence shown here is derived from an EMBL/GenBank/DDBJ whole genome shotgun (WGS) entry which is preliminary data.</text>
</comment>
<accession>A0AAV2R1X1</accession>
<gene>
    <name evidence="1" type="ORF">MNOR_LOCUS17959</name>
</gene>
<dbReference type="AlphaFoldDB" id="A0AAV2R1X1"/>
<keyword evidence="2" id="KW-1185">Reference proteome</keyword>
<dbReference type="EMBL" id="CAXKWB010012612">
    <property type="protein sequence ID" value="CAL4105046.1"/>
    <property type="molecule type" value="Genomic_DNA"/>
</dbReference>
<evidence type="ECO:0000313" key="2">
    <source>
        <dbReference type="Proteomes" id="UP001497623"/>
    </source>
</evidence>
<evidence type="ECO:0000313" key="1">
    <source>
        <dbReference type="EMBL" id="CAL4105046.1"/>
    </source>
</evidence>
<proteinExistence type="predicted"/>
<evidence type="ECO:0008006" key="3">
    <source>
        <dbReference type="Google" id="ProtNLM"/>
    </source>
</evidence>